<gene>
    <name evidence="1" type="ORF">MPUL_32600</name>
</gene>
<reference evidence="1 2" key="1">
    <citation type="journal article" date="2019" name="Emerg. Microbes Infect.">
        <title>Comprehensive subspecies identification of 175 nontuberculous mycobacteria species based on 7547 genomic profiles.</title>
        <authorList>
            <person name="Matsumoto Y."/>
            <person name="Kinjo T."/>
            <person name="Motooka D."/>
            <person name="Nabeya D."/>
            <person name="Jung N."/>
            <person name="Uechi K."/>
            <person name="Horii T."/>
            <person name="Iida T."/>
            <person name="Fujita J."/>
            <person name="Nakamura S."/>
        </authorList>
    </citation>
    <scope>NUCLEOTIDE SEQUENCE [LARGE SCALE GENOMIC DNA]</scope>
    <source>
        <strain evidence="1 2">JCM 6370</strain>
    </source>
</reference>
<evidence type="ECO:0000313" key="1">
    <source>
        <dbReference type="EMBL" id="BBY82102.1"/>
    </source>
</evidence>
<name>A0A7I7UL01_MYCPV</name>
<proteinExistence type="predicted"/>
<evidence type="ECO:0000313" key="2">
    <source>
        <dbReference type="Proteomes" id="UP000467252"/>
    </source>
</evidence>
<dbReference type="EMBL" id="AP022599">
    <property type="protein sequence ID" value="BBY82102.1"/>
    <property type="molecule type" value="Genomic_DNA"/>
</dbReference>
<organism evidence="1 2">
    <name type="scientific">Mycolicibacterium pulveris</name>
    <name type="common">Mycobacterium pulveris</name>
    <dbReference type="NCBI Taxonomy" id="36813"/>
    <lineage>
        <taxon>Bacteria</taxon>
        <taxon>Bacillati</taxon>
        <taxon>Actinomycetota</taxon>
        <taxon>Actinomycetes</taxon>
        <taxon>Mycobacteriales</taxon>
        <taxon>Mycobacteriaceae</taxon>
        <taxon>Mycolicibacterium</taxon>
    </lineage>
</organism>
<accession>A0A7I7UL01</accession>
<protein>
    <submittedName>
        <fullName evidence="1">Uncharacterized protein</fullName>
    </submittedName>
</protein>
<dbReference type="AlphaFoldDB" id="A0A7I7UL01"/>
<keyword evidence="2" id="KW-1185">Reference proteome</keyword>
<sequence>MQAEPGTILRMDATTGMLDVTPVPGDPTYVPVASTYPTGVFVNWGIGFEVDGAAVIRELDSGGVEGDTYGGGVYQTAMATLRHRVLVTAANAASGGNNRGMGGGVHGSDASFTDGVFFTMDSGASSGGCQIFHKNGATITPVGTATDDDNDDNDTLELRPTLTAGVWTYTVYRNGNPTACAWTDSSNAATPGLYTCFAFQHRRAGGLEFYSNGLRDFTAEDF</sequence>
<dbReference type="Proteomes" id="UP000467252">
    <property type="component" value="Chromosome"/>
</dbReference>